<evidence type="ECO:0000259" key="6">
    <source>
        <dbReference type="PROSITE" id="PS50850"/>
    </source>
</evidence>
<evidence type="ECO:0000256" key="4">
    <source>
        <dbReference type="ARBA" id="ARBA00023136"/>
    </source>
</evidence>
<feature type="transmembrane region" description="Helical" evidence="5">
    <location>
        <begin position="216"/>
        <end position="233"/>
    </location>
</feature>
<comment type="caution">
    <text evidence="7">The sequence shown here is derived from an EMBL/GenBank/DDBJ whole genome shotgun (WGS) entry which is preliminary data.</text>
</comment>
<feature type="domain" description="Major facilitator superfamily (MFS) profile" evidence="6">
    <location>
        <begin position="14"/>
        <end position="392"/>
    </location>
</feature>
<feature type="transmembrane region" description="Helical" evidence="5">
    <location>
        <begin position="46"/>
        <end position="68"/>
    </location>
</feature>
<feature type="transmembrane region" description="Helical" evidence="5">
    <location>
        <begin position="305"/>
        <end position="323"/>
    </location>
</feature>
<dbReference type="Proteomes" id="UP001165368">
    <property type="component" value="Unassembled WGS sequence"/>
</dbReference>
<evidence type="ECO:0000313" key="7">
    <source>
        <dbReference type="EMBL" id="MCG2621806.1"/>
    </source>
</evidence>
<comment type="subcellular location">
    <subcellularLocation>
        <location evidence="1">Cell membrane</location>
        <topology evidence="1">Multi-pass membrane protein</topology>
    </subcellularLocation>
</comment>
<proteinExistence type="predicted"/>
<dbReference type="InterPro" id="IPR020846">
    <property type="entry name" value="MFS_dom"/>
</dbReference>
<dbReference type="PROSITE" id="PS50850">
    <property type="entry name" value="MFS"/>
    <property type="match status" value="1"/>
</dbReference>
<feature type="transmembrane region" description="Helical" evidence="5">
    <location>
        <begin position="144"/>
        <end position="165"/>
    </location>
</feature>
<keyword evidence="4 5" id="KW-0472">Membrane</keyword>
<name>A0ABS9L562_9MICC</name>
<feature type="transmembrane region" description="Helical" evidence="5">
    <location>
        <begin position="282"/>
        <end position="299"/>
    </location>
</feature>
<evidence type="ECO:0000256" key="2">
    <source>
        <dbReference type="ARBA" id="ARBA00022692"/>
    </source>
</evidence>
<gene>
    <name evidence="7" type="ORF">LVY72_07730</name>
</gene>
<dbReference type="PANTHER" id="PTHR23514">
    <property type="entry name" value="BYPASS OF STOP CODON PROTEIN 6"/>
    <property type="match status" value="1"/>
</dbReference>
<sequence length="393" mass="38953">MPASDLLRETAATARSATLAVFFLNGLAFASWAARIPAAAQTLDIGPGQIGVLLLVLGLGSVLVLPLAGPLAARLGTANTVRAGGVLVALAMLGLAGALQAVLVPAAAAALFGLGVGIACWDVAMNIEGADVERQLRRTVMPQFHAAFSLGAFAGALAGAGLSALQVPLSAHLACLAVLVAAAALALPRAFLPPRPAAHAAAAGARGFGAWREPRTVLIGVVVLGAALTEGAANDWIAKAAVDGLGASAAEGALVFAVFVAAMTAVRLAGGRVVDRLGRVPVLRLGLAAALAGLLLFVLAPNLPLALVGAVLWGFGAALGFPLGMSAAAEDPARAAGRVSVVSTLGYVAFLAGPPFLGFLGQHVGVRNSLLAVAVLITVSALAAPAAREQRRG</sequence>
<dbReference type="Gene3D" id="1.20.1250.20">
    <property type="entry name" value="MFS general substrate transporter like domains"/>
    <property type="match status" value="2"/>
</dbReference>
<evidence type="ECO:0000256" key="3">
    <source>
        <dbReference type="ARBA" id="ARBA00022989"/>
    </source>
</evidence>
<dbReference type="InterPro" id="IPR036259">
    <property type="entry name" value="MFS_trans_sf"/>
</dbReference>
<evidence type="ECO:0000256" key="5">
    <source>
        <dbReference type="SAM" id="Phobius"/>
    </source>
</evidence>
<reference evidence="7" key="1">
    <citation type="submission" date="2022-01" db="EMBL/GenBank/DDBJ databases">
        <authorList>
            <person name="Jo J.-H."/>
            <person name="Im W.-T."/>
        </authorList>
    </citation>
    <scope>NUCLEOTIDE SEQUENCE</scope>
    <source>
        <strain evidence="7">I2-34</strain>
    </source>
</reference>
<feature type="transmembrane region" description="Helical" evidence="5">
    <location>
        <begin position="171"/>
        <end position="192"/>
    </location>
</feature>
<feature type="transmembrane region" description="Helical" evidence="5">
    <location>
        <begin position="335"/>
        <end position="357"/>
    </location>
</feature>
<dbReference type="RefSeq" id="WP_237819398.1">
    <property type="nucleotide sequence ID" value="NZ_JAKLTQ010000004.1"/>
</dbReference>
<evidence type="ECO:0000256" key="1">
    <source>
        <dbReference type="ARBA" id="ARBA00004651"/>
    </source>
</evidence>
<feature type="transmembrane region" description="Helical" evidence="5">
    <location>
        <begin position="253"/>
        <end position="270"/>
    </location>
</feature>
<dbReference type="InterPro" id="IPR011701">
    <property type="entry name" value="MFS"/>
</dbReference>
<dbReference type="Pfam" id="PF07690">
    <property type="entry name" value="MFS_1"/>
    <property type="match status" value="1"/>
</dbReference>
<dbReference type="SUPFAM" id="SSF103473">
    <property type="entry name" value="MFS general substrate transporter"/>
    <property type="match status" value="1"/>
</dbReference>
<organism evidence="7 8">
    <name type="scientific">Arthrobacter hankyongi</name>
    <dbReference type="NCBI Taxonomy" id="2904801"/>
    <lineage>
        <taxon>Bacteria</taxon>
        <taxon>Bacillati</taxon>
        <taxon>Actinomycetota</taxon>
        <taxon>Actinomycetes</taxon>
        <taxon>Micrococcales</taxon>
        <taxon>Micrococcaceae</taxon>
        <taxon>Arthrobacter</taxon>
    </lineage>
</organism>
<dbReference type="InterPro" id="IPR051788">
    <property type="entry name" value="MFS_Transporter"/>
</dbReference>
<accession>A0ABS9L562</accession>
<feature type="transmembrane region" description="Helical" evidence="5">
    <location>
        <begin position="80"/>
        <end position="99"/>
    </location>
</feature>
<dbReference type="EMBL" id="JAKLTQ010000004">
    <property type="protein sequence ID" value="MCG2621806.1"/>
    <property type="molecule type" value="Genomic_DNA"/>
</dbReference>
<keyword evidence="3 5" id="KW-1133">Transmembrane helix</keyword>
<protein>
    <submittedName>
        <fullName evidence="7">MFS transporter</fullName>
    </submittedName>
</protein>
<feature type="transmembrane region" description="Helical" evidence="5">
    <location>
        <begin position="12"/>
        <end position="34"/>
    </location>
</feature>
<dbReference type="PANTHER" id="PTHR23514:SF13">
    <property type="entry name" value="INNER MEMBRANE PROTEIN YBJJ"/>
    <property type="match status" value="1"/>
</dbReference>
<keyword evidence="8" id="KW-1185">Reference proteome</keyword>
<evidence type="ECO:0000313" key="8">
    <source>
        <dbReference type="Proteomes" id="UP001165368"/>
    </source>
</evidence>
<keyword evidence="2 5" id="KW-0812">Transmembrane</keyword>
<feature type="transmembrane region" description="Helical" evidence="5">
    <location>
        <begin position="369"/>
        <end position="387"/>
    </location>
</feature>
<feature type="transmembrane region" description="Helical" evidence="5">
    <location>
        <begin position="105"/>
        <end position="124"/>
    </location>
</feature>